<feature type="domain" description="DUF11" evidence="1">
    <location>
        <begin position="2410"/>
        <end position="2529"/>
    </location>
</feature>
<dbReference type="PANTHER" id="PTHR34819:SF3">
    <property type="entry name" value="CELL SURFACE PROTEIN"/>
    <property type="match status" value="1"/>
</dbReference>
<feature type="domain" description="DUF11" evidence="1">
    <location>
        <begin position="3314"/>
        <end position="3420"/>
    </location>
</feature>
<dbReference type="Gene3D" id="2.60.40.740">
    <property type="match status" value="1"/>
</dbReference>
<dbReference type="RefSeq" id="WP_168861194.1">
    <property type="nucleotide sequence ID" value="NZ_CP051204.2"/>
</dbReference>
<dbReference type="InterPro" id="IPR026341">
    <property type="entry name" value="T9SS_type_B"/>
</dbReference>
<feature type="domain" description="DUF11" evidence="1">
    <location>
        <begin position="2014"/>
        <end position="2140"/>
    </location>
</feature>
<organism evidence="2 3">
    <name type="scientific">Chitinophaga oryzae</name>
    <dbReference type="NCBI Taxonomy" id="2725414"/>
    <lineage>
        <taxon>Bacteria</taxon>
        <taxon>Pseudomonadati</taxon>
        <taxon>Bacteroidota</taxon>
        <taxon>Chitinophagia</taxon>
        <taxon>Chitinophagales</taxon>
        <taxon>Chitinophagaceae</taxon>
        <taxon>Chitinophaga</taxon>
    </lineage>
</organism>
<proteinExistence type="predicted"/>
<feature type="domain" description="DUF11" evidence="1">
    <location>
        <begin position="3183"/>
        <end position="3305"/>
    </location>
</feature>
<feature type="domain" description="DUF11" evidence="1">
    <location>
        <begin position="3441"/>
        <end position="3557"/>
    </location>
</feature>
<feature type="domain" description="DUF11" evidence="1">
    <location>
        <begin position="2795"/>
        <end position="2901"/>
    </location>
</feature>
<feature type="domain" description="DUF11" evidence="1">
    <location>
        <begin position="1883"/>
        <end position="1988"/>
    </location>
</feature>
<dbReference type="InterPro" id="IPR051172">
    <property type="entry name" value="Chlamydia_OmcB"/>
</dbReference>
<dbReference type="InterPro" id="IPR047589">
    <property type="entry name" value="DUF11_rpt"/>
</dbReference>
<dbReference type="NCBIfam" id="TIGR04131">
    <property type="entry name" value="Bac_Flav_CTERM"/>
    <property type="match status" value="1"/>
</dbReference>
<accession>A0ABX6LHE3</accession>
<feature type="domain" description="DUF11" evidence="1">
    <location>
        <begin position="1756"/>
        <end position="1865"/>
    </location>
</feature>
<dbReference type="InterPro" id="IPR001434">
    <property type="entry name" value="OmcB-like_DUF11"/>
</dbReference>
<feature type="domain" description="DUF11" evidence="1">
    <location>
        <begin position="1495"/>
        <end position="1601"/>
    </location>
</feature>
<feature type="domain" description="DUF11" evidence="1">
    <location>
        <begin position="1624"/>
        <end position="1708"/>
    </location>
</feature>
<evidence type="ECO:0000259" key="1">
    <source>
        <dbReference type="Pfam" id="PF01345"/>
    </source>
</evidence>
<dbReference type="Pfam" id="PF13585">
    <property type="entry name" value="CHU_C"/>
    <property type="match status" value="1"/>
</dbReference>
<feature type="domain" description="DUF11" evidence="1">
    <location>
        <begin position="1236"/>
        <end position="1348"/>
    </location>
</feature>
<dbReference type="PANTHER" id="PTHR34819">
    <property type="entry name" value="LARGE CYSTEINE-RICH PERIPLASMIC PROTEIN OMCB"/>
    <property type="match status" value="1"/>
</dbReference>
<dbReference type="Pfam" id="PF01345">
    <property type="entry name" value="DUF11"/>
    <property type="match status" value="21"/>
</dbReference>
<feature type="domain" description="DUF11" evidence="1">
    <location>
        <begin position="2666"/>
        <end position="2782"/>
    </location>
</feature>
<feature type="domain" description="DUF11" evidence="1">
    <location>
        <begin position="2150"/>
        <end position="2258"/>
    </location>
</feature>
<feature type="domain" description="DUF11" evidence="1">
    <location>
        <begin position="1366"/>
        <end position="1474"/>
    </location>
</feature>
<dbReference type="NCBIfam" id="TIGR01451">
    <property type="entry name" value="B_ant_repeat"/>
    <property type="match status" value="21"/>
</dbReference>
<dbReference type="EMBL" id="CP051204">
    <property type="protein sequence ID" value="QJB39492.1"/>
    <property type="molecule type" value="Genomic_DNA"/>
</dbReference>
<protein>
    <submittedName>
        <fullName evidence="2">DUF11 domain-containing protein</fullName>
    </submittedName>
</protein>
<feature type="domain" description="DUF11" evidence="1">
    <location>
        <begin position="1109"/>
        <end position="1224"/>
    </location>
</feature>
<sequence>MVKMLSIFVNVQSVVPRVVKQFSCVLLLLLLLAGSIVKAQQCTGSLGDPVFKETFGEAATAAKPTLGPPLPAGITTYTYYAPGVGSRPTGPYPGQYTISNTTRGYNNIYFVDRPDHTTTNGRGFCMVVDANATPDKFYERTITGLCAGTTFEFSAWIMNINPSGGVAQPSLRFDIVDANNPNGPVIKSVSTGVVPYQAPGTWVRQAGIFQMPSTTSAVILRIFSNTPNSNGNDLALDDIAFAACGPPIAFAQTTGVVCAGGTGGFSVSLPAGSYSNYYFQLQKRAQGTATWTNEGGVINNQGNNQYTFSVPNARAGFEYRVVAAGGMAEMNNVSCRVVSAPVELKVIDYTAGINGPATICYNTGATLTAAVTPRAGTGTPSSGFAYAWETSADGTGGWTVVPGQTGATLNTGALTASRYYRVTATVNGCSGDGASSPFRVVVNPNIAVNIGTVNPVCQGTALFSIPYTVTSGNANVFSITSADMPGFSTVTNAALGGSPVNVVIPANVAPGAYHFTITFRHQASGCSASYPVTLDISPAPTTATVGPDQQLCGTSNTTLTGNTPAAGTGKWMQVSGPGTAAFDNLEAPNAKVSGLVTGTYTFRWTITSGACPPSYADLDVTEYGNTTLPDAGPDSTQYNSGVFHMQANAPAVGTGKWTVISGNPVIADPTDPHSTITIPPNTSATLAWTITNQACPPLQDEVTITYVSRADIQATKEILEQGPYIAGQSLVYRMVISNAGPSNAIGVKITDPLPAGFAAGDVTVVSSGAAQITQNNSTNTHIDVTGDIPTGNAAITITVSGKIQSSFEGDLANTVTAVSPVVPDPDGASATVTVPVIRRPYFEVVKSAPAMAVAGESIRFGIIAQNSGLGDARAAVLTDVISSKLANVSWTATATGKVTILSGATGTGNNLRIVADYPGGDTPADTGKIYISVTGTVDAGATGSIDNVARVTPTETSVSDFTSNTTNTVITSSPGLVIDKSRTTPVIAIAGTPVQYVITLINNGPSNAVQTVITDAVPAAIQQVQWTATAQGSAAVTAGASGTGNQVRVTGNIPAGSSNVITIRVSGVISADYSGTLNNTATATPAEPGVPSVSDTDVATVQKAVKLTIVKNGPATAVPGQQISYTIDVDNEGPSNSTATTISDVIPASLYNVTWTASVVSGTAAITSGATGAGNQLSVTANMAAEAAIRIVVRATILPPTYNPIHNTAVVTPSEPGFPPVTSNEVITTVDPQAALTISKTGPDTATAGSSVSYVITVGNNGPSNARDMQIKDAVPASLQQVTWTAVANGNATIDNGVTGRGNNIALSGDIAAGRGNNIVITVSGKLDPAFSGTLTNTAIVVPSETGSTGDTATKQTVVRRLPQVTITKSAVDGVLAGDSVTYTIEVANAGASDAQGLVVTDVVPAALSGVRWTAGAQGQAVIITGASGTGNSVRVTGNIPAGSANKLMIIVTGKTSPGFSGTIINEATATPSEPVPPVTATQTVVVKKLPAIRVTKAGPASLNAGERITYTIMITNTSVSNADNLVIEDIVPAAVTQTTWSATSNGAAVINSGGTGTGNTMRINANIPGGSTGNGISVTITGIVDPAFSGSFTNVATAQPSEAGAQPAVSGPVVTTVAQRPSLHVVKTGPAAASAGDRVRYLLTVTNTGPSNALNAIIADQLPALLTNVSWNATAAGGATILSGATGTGNSLLITANVPVTTGAVNVVITGTIPAAALAGTISNVAMADPKVTGLPPVASDTVITVISQRPKLIIQKNAPANWSAGEYIIYGVKVENAGPSDARATVITDVIPATIINPSWTAIANGTAVVTSGAAGAGNQLNVVADIPAGAGNSVTILIAGRVQSDFAGVISNTATATPAEPNVPPVSSNVSTNISRRARLQIHKTGPAATTAGNSIAYTLEVLNNGPSDANNITIKDAVPAGIVNATWTATASGGASLTSAASGTQDVLVNGNIPVTAGARIVVQINGKVDPDYASPNITNVAIALNDPSFATPVGDTASVVTAVNRVANLRIVKSGPANQGAGEPMQYTLQVQNDGPSNVQGARIQDVLPSTLLNSTWVVTSTGGVSNISPTSGTGNVDVTADIPAGNGTLKVTVTGVLSPAMVNGATVINTGTVALPAGSPVTDPNLADNTSTVTTAVDNDPVVRIAKTGPAVVNVGDTIQYRIVVTNGGSGNITGAIITDQVPADVTVTSWGAAATDSAQVTGPTAGTGNNISTTANIPVGSSHTIVVLVNGIVNKTSNTSFTNTAVVTAGSNKQSSITTTVNQSTDVSIVKSGPQQVTAGETVNYTLQVFNAGPVDVESLVITDQVPVTVTNVTWKAVVTGTGEVIGAQEIDSAGSNIIIPGKLSAGSGNYITVYISGTVSGSATSGNITNTANVTVNNVNDYNPANNTSTLTTNIGRTTGLQIRKSGPVQAQAGNTITYQVVVTNSGPSDATGVNISDVVPAEVENVSWEAVVTGAATITGPYNGTGNNVATTANIPGGAGNSVAITIRGTLNDDFAGTVLNVATASSSESPAVNDQVTTTVAKQSDVQAHKSGPATITAGDRITYLITVTNNGPAFARGLTIIDSVDTRITGVTWTTSTAGNANVVNGATGSGNRLSVTADIPANDSAAVTITVTGTVRADATNTITNTAKVTSPDPLTPPVVTPPVITEVVQRPELTISKSGPQQLSAGENISYWLDITNKGLSNATQAVISDQVPATVKQVSWSVQTVSPGTTVTSGATGSGNNVQVTANIPAGGSIRMVIQGKVDSTFAGTITNTGVVTPAEPGNTPDSSEVQTDVFLKPTVQITKSGPARLQSGQTITYTIIAANAGPSMATNAAIFDAVPAAINNVTWSAAAAGNALITGPANGAGNLVSLTVSIPPGADNSVTVTVSGTIDPSFRDTLRNTAVITPAETGALPDSSAVVQTVVTAAPKLHIQKAGPATATAGQPLQYTLLVSNSGLSNAVNFTVTDVVPATLTQVSWKAVTNGAAVIKSPASGTGNNISLTGDMPAGNGNSIVVTITGNIAANASGTIVNTATVTPAETGAAPESATATTQLVTESAVRISKTGPATMIRGDQASYVISVVNQGPSDAVNTDITDLVPAVLTNVTWTATPLRSTVINSGATGSGNNMKVNVNIPAADTSGLTIEIKGTVAQNAPAGSVNNTAHAVLNNMGGKDIPSNTVVSNIGSATDLVMTKTGPAEVFTGSQASYQLTISNDGPSNADNATVTDILPAALTQPAVTVLSMTGGAANVQAALNGNTMNATLGIFPAGAKVVLQVSATAGTPGSIQNTAVVSTPAGMMDEDSSNNSSTAATLIRGKSQLEITKSLNPGGGPYSIGQVISYTLQVRNTGSAGVNPVVVLDPLPPASLVSDPVYSNPPTGNVVYNSSTRVLQWNAGLLNAGETRSWSYDVTITGAGNVRNIAVVTGPPDVSVPDTSTVTINTEKLANLKVVKQLTSTPPFSVNNVLTFTITATNNGPDKATGVMMQDRLQSMLGRPLTLNASAGTATYDIAAATISWQIPELASGASATLTVTVKLISADDITNTATVSGNEKDPDISDNTSTVGPVKVTGEDIFIPNVVTPNGDGKNDNFYIPGLSKFPGSAMYIYNRWGNQVYQHKNYDNKWNGDGLSEGTYYYILELRTEQGVRKYKGWVELMR</sequence>
<feature type="domain" description="DUF11" evidence="1">
    <location>
        <begin position="2542"/>
        <end position="2646"/>
    </location>
</feature>
<feature type="domain" description="DUF11" evidence="1">
    <location>
        <begin position="711"/>
        <end position="828"/>
    </location>
</feature>
<evidence type="ECO:0000313" key="3">
    <source>
        <dbReference type="Proteomes" id="UP000503144"/>
    </source>
</evidence>
<dbReference type="Gene3D" id="2.60.40.10">
    <property type="entry name" value="Immunoglobulins"/>
    <property type="match status" value="2"/>
</dbReference>
<reference evidence="2" key="1">
    <citation type="submission" date="2020-09" db="EMBL/GenBank/DDBJ databases">
        <authorList>
            <person name="Kittiwongwattana C."/>
        </authorList>
    </citation>
    <scope>NUCLEOTIDE SEQUENCE</scope>
    <source>
        <strain evidence="2">1303</strain>
    </source>
</reference>
<feature type="domain" description="DUF11" evidence="1">
    <location>
        <begin position="3054"/>
        <end position="3160"/>
    </location>
</feature>
<feature type="domain" description="DUF11" evidence="1">
    <location>
        <begin position="2273"/>
        <end position="2400"/>
    </location>
</feature>
<feature type="domain" description="DUF11" evidence="1">
    <location>
        <begin position="2927"/>
        <end position="3041"/>
    </location>
</feature>
<dbReference type="InterPro" id="IPR013783">
    <property type="entry name" value="Ig-like_fold"/>
</dbReference>
<gene>
    <name evidence="2" type="ORF">HF324_17155</name>
</gene>
<name>A0ABX6LHE3_9BACT</name>
<dbReference type="Gene3D" id="2.60.40.1170">
    <property type="entry name" value="Mu homology domain, subdomain B"/>
    <property type="match status" value="2"/>
</dbReference>
<feature type="domain" description="DUF11" evidence="1">
    <location>
        <begin position="976"/>
        <end position="1087"/>
    </location>
</feature>
<dbReference type="Proteomes" id="UP000503144">
    <property type="component" value="Chromosome"/>
</dbReference>
<keyword evidence="3" id="KW-1185">Reference proteome</keyword>
<evidence type="ECO:0000313" key="2">
    <source>
        <dbReference type="EMBL" id="QJB39492.1"/>
    </source>
</evidence>